<comment type="caution">
    <text evidence="7">The sequence shown here is derived from an EMBL/GenBank/DDBJ whole genome shotgun (WGS) entry which is preliminary data.</text>
</comment>
<dbReference type="PROSITE" id="PS51866">
    <property type="entry name" value="MOP"/>
    <property type="match status" value="1"/>
</dbReference>
<dbReference type="OrthoDB" id="9800709at2"/>
<dbReference type="InterPro" id="IPR051815">
    <property type="entry name" value="Molybdate_resp_trans_reg"/>
</dbReference>
<dbReference type="EMBL" id="NXGH01000014">
    <property type="protein sequence ID" value="PRM89788.1"/>
    <property type="molecule type" value="Genomic_DNA"/>
</dbReference>
<dbReference type="GO" id="GO:0015689">
    <property type="term" value="P:molybdate ion transport"/>
    <property type="evidence" value="ECO:0007669"/>
    <property type="project" value="UniProtKB-UniRule"/>
</dbReference>
<dbReference type="NCBIfam" id="TIGR00638">
    <property type="entry name" value="Mop"/>
    <property type="match status" value="1"/>
</dbReference>
<dbReference type="InterPro" id="IPR008995">
    <property type="entry name" value="Mo/tungstate-bd_C_term_dom"/>
</dbReference>
<keyword evidence="4" id="KW-0677">Repeat</keyword>
<dbReference type="InterPro" id="IPR016462">
    <property type="entry name" value="ModE"/>
</dbReference>
<dbReference type="PANTHER" id="PTHR30432:SF1">
    <property type="entry name" value="DNA-BINDING TRANSCRIPTIONAL DUAL REGULATOR MODE"/>
    <property type="match status" value="1"/>
</dbReference>
<dbReference type="Gene3D" id="1.10.10.10">
    <property type="entry name" value="Winged helix-like DNA-binding domain superfamily/Winged helix DNA-binding domain"/>
    <property type="match status" value="1"/>
</dbReference>
<dbReference type="PIRSF" id="PIRSF005763">
    <property type="entry name" value="Txn_reg_ModE"/>
    <property type="match status" value="1"/>
</dbReference>
<sequence length="261" mass="28294">MAISSNLTLELLNQPFLLEKRIELLKAIKQTGSINKAAALVPMSYKSAWEAVEAMNNLSISPIVTKETGGAGGGGTTLTQYGENLLTTYSLLKEEQRKFIENLNRITDLNSGTLKTIRRLSMQISARNQIIGTIEKISLGAVNAEIQLKLKSGNSIVSIITNNSVANLGLDINDEVVAVVKSNNVLLSTTQDDSQKNEINSLKGNIEEINIDSINAEVVVNIGNEDKVVAILNKNFIENMNLKIGTKVDAIIKASDIMIGR</sequence>
<gene>
    <name evidence="7" type="ORF">CJ671_06010</name>
</gene>
<reference evidence="7 8" key="1">
    <citation type="submission" date="2017-09" db="EMBL/GenBank/DDBJ databases">
        <title>Reassesment of A. cryaerophilus.</title>
        <authorList>
            <person name="Perez-Cataluna A."/>
            <person name="Collado L."/>
            <person name="Salgado O."/>
            <person name="Lefinanco V."/>
            <person name="Figueras M.J."/>
        </authorList>
    </citation>
    <scope>NUCLEOTIDE SEQUENCE [LARGE SCALE GENOMIC DNA]</scope>
    <source>
        <strain evidence="7 8">LMG 9871</strain>
    </source>
</reference>
<dbReference type="Pfam" id="PF03459">
    <property type="entry name" value="TOBE"/>
    <property type="match status" value="2"/>
</dbReference>
<protein>
    <submittedName>
        <fullName evidence="7">Molybdenum-binding protein</fullName>
    </submittedName>
</protein>
<dbReference type="GO" id="GO:0030151">
    <property type="term" value="F:molybdenum ion binding"/>
    <property type="evidence" value="ECO:0007669"/>
    <property type="project" value="UniProtKB-UniRule"/>
</dbReference>
<evidence type="ECO:0000256" key="5">
    <source>
        <dbReference type="PIRNR" id="PIRNR005763"/>
    </source>
</evidence>
<dbReference type="InterPro" id="IPR036388">
    <property type="entry name" value="WH-like_DNA-bd_sf"/>
</dbReference>
<name>A0A2S9ST82_9BACT</name>
<dbReference type="RefSeq" id="WP_105911810.1">
    <property type="nucleotide sequence ID" value="NZ_NXGH01000014.1"/>
</dbReference>
<dbReference type="InterPro" id="IPR004606">
    <property type="entry name" value="Mop_domain"/>
</dbReference>
<evidence type="ECO:0000256" key="4">
    <source>
        <dbReference type="ARBA" id="ARBA00022737"/>
    </source>
</evidence>
<organism evidence="7 8">
    <name type="scientific">Aliarcobacter cryaerophilus</name>
    <dbReference type="NCBI Taxonomy" id="28198"/>
    <lineage>
        <taxon>Bacteria</taxon>
        <taxon>Pseudomonadati</taxon>
        <taxon>Campylobacterota</taxon>
        <taxon>Epsilonproteobacteria</taxon>
        <taxon>Campylobacterales</taxon>
        <taxon>Arcobacteraceae</taxon>
        <taxon>Aliarcobacter</taxon>
    </lineage>
</organism>
<comment type="similarity">
    <text evidence="1 5">Belongs to the ModE family.</text>
</comment>
<dbReference type="SUPFAM" id="SSF50331">
    <property type="entry name" value="MOP-like"/>
    <property type="match status" value="2"/>
</dbReference>
<evidence type="ECO:0000313" key="7">
    <source>
        <dbReference type="EMBL" id="PRM89788.1"/>
    </source>
</evidence>
<keyword evidence="2 5" id="KW-0813">Transport</keyword>
<feature type="domain" description="Mop" evidence="6">
    <location>
        <begin position="123"/>
        <end position="189"/>
    </location>
</feature>
<dbReference type="SUPFAM" id="SSF46785">
    <property type="entry name" value="Winged helix' DNA-binding domain"/>
    <property type="match status" value="1"/>
</dbReference>
<keyword evidence="3 5" id="KW-0500">Molybdenum</keyword>
<dbReference type="Gene3D" id="2.40.50.100">
    <property type="match status" value="2"/>
</dbReference>
<dbReference type="GO" id="GO:0006355">
    <property type="term" value="P:regulation of DNA-templated transcription"/>
    <property type="evidence" value="ECO:0007669"/>
    <property type="project" value="InterPro"/>
</dbReference>
<evidence type="ECO:0000259" key="6">
    <source>
        <dbReference type="PROSITE" id="PS51866"/>
    </source>
</evidence>
<accession>A0A2S9ST82</accession>
<dbReference type="InterPro" id="IPR005116">
    <property type="entry name" value="Transp-assoc_OB_typ1"/>
</dbReference>
<evidence type="ECO:0000256" key="1">
    <source>
        <dbReference type="ARBA" id="ARBA00008110"/>
    </source>
</evidence>
<dbReference type="AlphaFoldDB" id="A0A2S9ST82"/>
<dbReference type="PANTHER" id="PTHR30432">
    <property type="entry name" value="TRANSCRIPTIONAL REGULATOR MODE"/>
    <property type="match status" value="1"/>
</dbReference>
<evidence type="ECO:0000313" key="8">
    <source>
        <dbReference type="Proteomes" id="UP000238649"/>
    </source>
</evidence>
<evidence type="ECO:0000256" key="3">
    <source>
        <dbReference type="ARBA" id="ARBA00022505"/>
    </source>
</evidence>
<dbReference type="InterPro" id="IPR036390">
    <property type="entry name" value="WH_DNA-bd_sf"/>
</dbReference>
<proteinExistence type="inferred from homology"/>
<dbReference type="Proteomes" id="UP000238649">
    <property type="component" value="Unassembled WGS sequence"/>
</dbReference>
<evidence type="ECO:0000256" key="2">
    <source>
        <dbReference type="ARBA" id="ARBA00022448"/>
    </source>
</evidence>